<organism evidence="2 3">
    <name type="scientific">Maricaulis salignorans</name>
    <dbReference type="NCBI Taxonomy" id="144026"/>
    <lineage>
        <taxon>Bacteria</taxon>
        <taxon>Pseudomonadati</taxon>
        <taxon>Pseudomonadota</taxon>
        <taxon>Alphaproteobacteria</taxon>
        <taxon>Maricaulales</taxon>
        <taxon>Maricaulaceae</taxon>
        <taxon>Maricaulis</taxon>
    </lineage>
</organism>
<feature type="transmembrane region" description="Helical" evidence="1">
    <location>
        <begin position="108"/>
        <end position="132"/>
    </location>
</feature>
<dbReference type="RefSeq" id="WP_091768991.1">
    <property type="nucleotide sequence ID" value="NZ_FNHG01000006.1"/>
</dbReference>
<dbReference type="EMBL" id="FNHG01000006">
    <property type="protein sequence ID" value="SDM19584.1"/>
    <property type="molecule type" value="Genomic_DNA"/>
</dbReference>
<feature type="transmembrane region" description="Helical" evidence="1">
    <location>
        <begin position="21"/>
        <end position="44"/>
    </location>
</feature>
<sequence>MKTLGRGSITSVLRMILGGAWYLGWALLAFASLVLVAAGAAFLMDVLGYSPGPASQVFDAVQRLGWVYPFLIAEIVAAMVVVDRLRRVFATLIAGDPFVPENARHLQVIAIAIAAYQVLRHLTQGAVAMILTLMDMEEPVIGGAELGVMPNISLGAWFAVVTLLVFAEVFREGAKMRQEQKLTI</sequence>
<accession>A0A1G9R8M9</accession>
<dbReference type="STRING" id="144026.SAMN04488568_106114"/>
<keyword evidence="1" id="KW-0472">Membrane</keyword>
<evidence type="ECO:0000256" key="1">
    <source>
        <dbReference type="SAM" id="Phobius"/>
    </source>
</evidence>
<dbReference type="OrthoDB" id="7349915at2"/>
<reference evidence="2 3" key="1">
    <citation type="submission" date="2016-10" db="EMBL/GenBank/DDBJ databases">
        <authorList>
            <person name="de Groot N.N."/>
        </authorList>
    </citation>
    <scope>NUCLEOTIDE SEQUENCE [LARGE SCALE GENOMIC DNA]</scope>
    <source>
        <strain evidence="2 3">DSM 16077</strain>
    </source>
</reference>
<dbReference type="Pfam" id="PF11188">
    <property type="entry name" value="DUF2975"/>
    <property type="match status" value="1"/>
</dbReference>
<keyword evidence="3" id="KW-1185">Reference proteome</keyword>
<dbReference type="Proteomes" id="UP000199759">
    <property type="component" value="Unassembled WGS sequence"/>
</dbReference>
<name>A0A1G9R8M9_9PROT</name>
<evidence type="ECO:0000313" key="3">
    <source>
        <dbReference type="Proteomes" id="UP000199759"/>
    </source>
</evidence>
<feature type="transmembrane region" description="Helical" evidence="1">
    <location>
        <begin position="152"/>
        <end position="170"/>
    </location>
</feature>
<feature type="transmembrane region" description="Helical" evidence="1">
    <location>
        <begin position="64"/>
        <end position="82"/>
    </location>
</feature>
<keyword evidence="1" id="KW-0812">Transmembrane</keyword>
<protein>
    <recommendedName>
        <fullName evidence="4">DUF2975 domain-containing protein</fullName>
    </recommendedName>
</protein>
<gene>
    <name evidence="2" type="ORF">SAMN04488568_106114</name>
</gene>
<dbReference type="AlphaFoldDB" id="A0A1G9R8M9"/>
<dbReference type="InterPro" id="IPR021354">
    <property type="entry name" value="DUF2975"/>
</dbReference>
<evidence type="ECO:0008006" key="4">
    <source>
        <dbReference type="Google" id="ProtNLM"/>
    </source>
</evidence>
<keyword evidence="1" id="KW-1133">Transmembrane helix</keyword>
<evidence type="ECO:0000313" key="2">
    <source>
        <dbReference type="EMBL" id="SDM19584.1"/>
    </source>
</evidence>
<proteinExistence type="predicted"/>